<keyword evidence="2" id="KW-1185">Reference proteome</keyword>
<reference evidence="1 2" key="1">
    <citation type="submission" date="2024-02" db="EMBL/GenBank/DDBJ databases">
        <authorList>
            <person name="Vignale AGUSTIN F."/>
            <person name="Sosa J E."/>
            <person name="Modenutti C."/>
        </authorList>
    </citation>
    <scope>NUCLEOTIDE SEQUENCE [LARGE SCALE GENOMIC DNA]</scope>
</reference>
<dbReference type="InterPro" id="IPR025322">
    <property type="entry name" value="PADRE_dom"/>
</dbReference>
<dbReference type="Proteomes" id="UP001642360">
    <property type="component" value="Unassembled WGS sequence"/>
</dbReference>
<evidence type="ECO:0000313" key="1">
    <source>
        <dbReference type="EMBL" id="CAK9156812.1"/>
    </source>
</evidence>
<comment type="caution">
    <text evidence="1">The sequence shown here is derived from an EMBL/GenBank/DDBJ whole genome shotgun (WGS) entry which is preliminary data.</text>
</comment>
<accession>A0ABC8SIT7</accession>
<name>A0ABC8SIT7_9AQUA</name>
<proteinExistence type="predicted"/>
<dbReference type="EMBL" id="CAUOFW020002914">
    <property type="protein sequence ID" value="CAK9156812.1"/>
    <property type="molecule type" value="Genomic_DNA"/>
</dbReference>
<protein>
    <submittedName>
        <fullName evidence="1">Uncharacterized protein</fullName>
    </submittedName>
</protein>
<gene>
    <name evidence="1" type="ORF">ILEXP_LOCUS25364</name>
</gene>
<dbReference type="AlphaFoldDB" id="A0ABC8SIT7"/>
<evidence type="ECO:0000313" key="2">
    <source>
        <dbReference type="Proteomes" id="UP001642360"/>
    </source>
</evidence>
<dbReference type="Pfam" id="PF14009">
    <property type="entry name" value="PADRE"/>
    <property type="match status" value="1"/>
</dbReference>
<sequence>MGNCILLPFSPPKKKTRVLISDGEEEFIASTNVQKIAAGPYQGYSMVHHAQPYLPLPPKTKLKSEEVYYLIPCSRQHCSPPASDKMVKDSSFNGRKVRIVVTRKQLELLVRSAKGFHPRHFEFQSFRARERHQKWQPSLATIQE</sequence>
<organism evidence="1 2">
    <name type="scientific">Ilex paraguariensis</name>
    <name type="common">yerba mate</name>
    <dbReference type="NCBI Taxonomy" id="185542"/>
    <lineage>
        <taxon>Eukaryota</taxon>
        <taxon>Viridiplantae</taxon>
        <taxon>Streptophyta</taxon>
        <taxon>Embryophyta</taxon>
        <taxon>Tracheophyta</taxon>
        <taxon>Spermatophyta</taxon>
        <taxon>Magnoliopsida</taxon>
        <taxon>eudicotyledons</taxon>
        <taxon>Gunneridae</taxon>
        <taxon>Pentapetalae</taxon>
        <taxon>asterids</taxon>
        <taxon>campanulids</taxon>
        <taxon>Aquifoliales</taxon>
        <taxon>Aquifoliaceae</taxon>
        <taxon>Ilex</taxon>
    </lineage>
</organism>